<feature type="compositionally biased region" description="Polar residues" evidence="11">
    <location>
        <begin position="197"/>
        <end position="208"/>
    </location>
</feature>
<accession>A0ABN8NDG6</accession>
<feature type="domain" description="NR LBD" evidence="13">
    <location>
        <begin position="211"/>
        <end position="436"/>
    </location>
</feature>
<feature type="compositionally biased region" description="Basic and acidic residues" evidence="11">
    <location>
        <begin position="26"/>
        <end position="35"/>
    </location>
</feature>
<dbReference type="Pfam" id="PF00105">
    <property type="entry name" value="zf-C4"/>
    <property type="match status" value="1"/>
</dbReference>
<evidence type="ECO:0000256" key="3">
    <source>
        <dbReference type="ARBA" id="ARBA00022771"/>
    </source>
</evidence>
<dbReference type="Gene3D" id="3.30.50.10">
    <property type="entry name" value="Erythroid Transcription Factor GATA-1, subunit A"/>
    <property type="match status" value="1"/>
</dbReference>
<dbReference type="SUPFAM" id="SSF48508">
    <property type="entry name" value="Nuclear receptor ligand-binding domain"/>
    <property type="match status" value="1"/>
</dbReference>
<name>A0ABN8NDG6_9CNID</name>
<dbReference type="PANTHER" id="PTHR48092">
    <property type="entry name" value="KNIRPS-RELATED PROTEIN-RELATED"/>
    <property type="match status" value="1"/>
</dbReference>
<dbReference type="InterPro" id="IPR001728">
    <property type="entry name" value="ThyrH_rcpt"/>
</dbReference>
<evidence type="ECO:0000256" key="7">
    <source>
        <dbReference type="ARBA" id="ARBA00023163"/>
    </source>
</evidence>
<evidence type="ECO:0000256" key="6">
    <source>
        <dbReference type="ARBA" id="ARBA00023125"/>
    </source>
</evidence>
<dbReference type="InterPro" id="IPR001628">
    <property type="entry name" value="Znf_hrmn_rcpt"/>
</dbReference>
<evidence type="ECO:0000256" key="8">
    <source>
        <dbReference type="ARBA" id="ARBA00023170"/>
    </source>
</evidence>
<dbReference type="SUPFAM" id="SSF57716">
    <property type="entry name" value="Glucocorticoid receptor-like (DNA-binding domain)"/>
    <property type="match status" value="1"/>
</dbReference>
<proteinExistence type="inferred from homology"/>
<feature type="domain" description="Nuclear receptor" evidence="12">
    <location>
        <begin position="80"/>
        <end position="155"/>
    </location>
</feature>
<feature type="compositionally biased region" description="Basic residues" evidence="11">
    <location>
        <begin position="160"/>
        <end position="177"/>
    </location>
</feature>
<protein>
    <submittedName>
        <fullName evidence="14">Uncharacterized protein</fullName>
    </submittedName>
</protein>
<gene>
    <name evidence="14" type="ORF">PLOB_00012663</name>
</gene>
<dbReference type="PROSITE" id="PS00031">
    <property type="entry name" value="NUCLEAR_REC_DBD_1"/>
    <property type="match status" value="1"/>
</dbReference>
<evidence type="ECO:0000256" key="11">
    <source>
        <dbReference type="SAM" id="MobiDB-lite"/>
    </source>
</evidence>
<evidence type="ECO:0000256" key="1">
    <source>
        <dbReference type="ARBA" id="ARBA00008092"/>
    </source>
</evidence>
<organism evidence="14 15">
    <name type="scientific">Porites lobata</name>
    <dbReference type="NCBI Taxonomy" id="104759"/>
    <lineage>
        <taxon>Eukaryota</taxon>
        <taxon>Metazoa</taxon>
        <taxon>Cnidaria</taxon>
        <taxon>Anthozoa</taxon>
        <taxon>Hexacorallia</taxon>
        <taxon>Scleractinia</taxon>
        <taxon>Fungiina</taxon>
        <taxon>Poritidae</taxon>
        <taxon>Porites</taxon>
    </lineage>
</organism>
<feature type="compositionally biased region" description="Low complexity" evidence="11">
    <location>
        <begin position="46"/>
        <end position="55"/>
    </location>
</feature>
<keyword evidence="3 10" id="KW-0863">Zinc-finger</keyword>
<dbReference type="PROSITE" id="PS51843">
    <property type="entry name" value="NR_LBD"/>
    <property type="match status" value="1"/>
</dbReference>
<evidence type="ECO:0000256" key="4">
    <source>
        <dbReference type="ARBA" id="ARBA00022833"/>
    </source>
</evidence>
<comment type="similarity">
    <text evidence="1">Belongs to the nuclear hormone receptor family. NR1 subfamily.</text>
</comment>
<dbReference type="EMBL" id="CALNXK010000017">
    <property type="protein sequence ID" value="CAH3105096.1"/>
    <property type="molecule type" value="Genomic_DNA"/>
</dbReference>
<keyword evidence="5 10" id="KW-0805">Transcription regulation</keyword>
<dbReference type="Gene3D" id="1.10.565.10">
    <property type="entry name" value="Retinoid X Receptor"/>
    <property type="match status" value="1"/>
</dbReference>
<evidence type="ECO:0000256" key="10">
    <source>
        <dbReference type="RuleBase" id="RU004334"/>
    </source>
</evidence>
<dbReference type="Proteomes" id="UP001159405">
    <property type="component" value="Unassembled WGS sequence"/>
</dbReference>
<feature type="region of interest" description="Disordered" evidence="11">
    <location>
        <begin position="152"/>
        <end position="209"/>
    </location>
</feature>
<comment type="subcellular location">
    <subcellularLocation>
        <location evidence="10">Nucleus</location>
    </subcellularLocation>
</comment>
<keyword evidence="9 10" id="KW-0539">Nucleus</keyword>
<dbReference type="InterPro" id="IPR035500">
    <property type="entry name" value="NHR-like_dom_sf"/>
</dbReference>
<feature type="region of interest" description="Disordered" evidence="11">
    <location>
        <begin position="24"/>
        <end position="80"/>
    </location>
</feature>
<sequence>MEGPGNLDSASSDLADVFMDFTLSKNEPDDRDKNESFAPCKFSRKSSSSSSSSLSEAVKPRMSVESEESDSGVGSNHSSTTECVVCNDKATGYHYGVFTCEGCKGFFKRTVQKQLEYTCKGDGNCEVNQINRNRCQYCRFQKCVAQGMLKEAVREDRTPGGRHRHKSLQDHRPKKQRAREEPSTNGTVVNGDDHTDSSAGRQPDTPVNQREVMAFIDKIRERATDMPDIPGHTVKGEDGNSQDVKKFMQLAYQELYQVIQWAKDVPGFKDVELEDQVTLIKACFMDLIVFRLAYRSVPCDPMSLRFGQNLILEKHEVTDLGWTEDLVDTNLEFTDKLRSLNLDPNEFSCMSALVLLCPDTPGLKNKEKVTQLQSKVNSHLRDYCVSLCPQKTNRLGKLLLCLPTLRLFSEKAMENYVALEFFGKLDMPPLVAELLE</sequence>
<keyword evidence="6 10" id="KW-0238">DNA-binding</keyword>
<keyword evidence="15" id="KW-1185">Reference proteome</keyword>
<dbReference type="PRINTS" id="PR00047">
    <property type="entry name" value="STROIDFINGER"/>
</dbReference>
<dbReference type="InterPro" id="IPR001723">
    <property type="entry name" value="Nuclear_hrmn_rcpt"/>
</dbReference>
<evidence type="ECO:0000313" key="14">
    <source>
        <dbReference type="EMBL" id="CAH3105096.1"/>
    </source>
</evidence>
<keyword evidence="7 10" id="KW-0804">Transcription</keyword>
<evidence type="ECO:0000259" key="13">
    <source>
        <dbReference type="PROSITE" id="PS51843"/>
    </source>
</evidence>
<dbReference type="PRINTS" id="PR00398">
    <property type="entry name" value="STRDHORMONER"/>
</dbReference>
<dbReference type="SMART" id="SM00399">
    <property type="entry name" value="ZnF_C4"/>
    <property type="match status" value="1"/>
</dbReference>
<evidence type="ECO:0000256" key="2">
    <source>
        <dbReference type="ARBA" id="ARBA00022723"/>
    </source>
</evidence>
<keyword evidence="4 10" id="KW-0862">Zinc</keyword>
<dbReference type="CDD" id="cd06961">
    <property type="entry name" value="NR_DBD_TR"/>
    <property type="match status" value="1"/>
</dbReference>
<evidence type="ECO:0000256" key="5">
    <source>
        <dbReference type="ARBA" id="ARBA00023015"/>
    </source>
</evidence>
<dbReference type="PROSITE" id="PS51030">
    <property type="entry name" value="NUCLEAR_REC_DBD_2"/>
    <property type="match status" value="1"/>
</dbReference>
<dbReference type="InterPro" id="IPR000536">
    <property type="entry name" value="Nucl_hrmn_rcpt_lig-bd"/>
</dbReference>
<dbReference type="InterPro" id="IPR013088">
    <property type="entry name" value="Znf_NHR/GATA"/>
</dbReference>
<reference evidence="14 15" key="1">
    <citation type="submission" date="2022-05" db="EMBL/GenBank/DDBJ databases">
        <authorList>
            <consortium name="Genoscope - CEA"/>
            <person name="William W."/>
        </authorList>
    </citation>
    <scope>NUCLEOTIDE SEQUENCE [LARGE SCALE GENOMIC DNA]</scope>
</reference>
<evidence type="ECO:0000313" key="15">
    <source>
        <dbReference type="Proteomes" id="UP001159405"/>
    </source>
</evidence>
<dbReference type="Pfam" id="PF00104">
    <property type="entry name" value="Hormone_recep"/>
    <property type="match status" value="1"/>
</dbReference>
<dbReference type="PRINTS" id="PR00546">
    <property type="entry name" value="THYROIDHORMR"/>
</dbReference>
<comment type="caution">
    <text evidence="14">The sequence shown here is derived from an EMBL/GenBank/DDBJ whole genome shotgun (WGS) entry which is preliminary data.</text>
</comment>
<keyword evidence="2 10" id="KW-0479">Metal-binding</keyword>
<dbReference type="SMART" id="SM00430">
    <property type="entry name" value="HOLI"/>
    <property type="match status" value="1"/>
</dbReference>
<keyword evidence="8 10" id="KW-0675">Receptor</keyword>
<dbReference type="InterPro" id="IPR050200">
    <property type="entry name" value="Nuclear_hormone_rcpt_NR3"/>
</dbReference>
<evidence type="ECO:0000259" key="12">
    <source>
        <dbReference type="PROSITE" id="PS51030"/>
    </source>
</evidence>
<evidence type="ECO:0000256" key="9">
    <source>
        <dbReference type="ARBA" id="ARBA00023242"/>
    </source>
</evidence>